<comment type="caution">
    <text evidence="2">The sequence shown here is derived from an EMBL/GenBank/DDBJ whole genome shotgun (WGS) entry which is preliminary data.</text>
</comment>
<feature type="compositionally biased region" description="Polar residues" evidence="1">
    <location>
        <begin position="163"/>
        <end position="183"/>
    </location>
</feature>
<gene>
    <name evidence="2" type="ORF">P7K49_040621</name>
</gene>
<dbReference type="Proteomes" id="UP001266305">
    <property type="component" value="Unassembled WGS sequence"/>
</dbReference>
<sequence>MLTPWVPGGPCVMIACYTTRAHAVSPRMPQERGRAAAWPSPSCWSCSARILLPRDSQAFVSAQLPNSSDHAPCAGQPCCPSLALPAWRVTSAAPARQPPILGADGGVGTAWALHIPDGVHGHGTSLVYGDGRCRSPCGLCFAQDGAQDCVREKVELWFPHLAGSSSKGGSQETEAQLGSPTQKTRLRSTRRAFCTQGGWRSSLTVHPDSAHHPLAGGRHDPHVPQCCLPSSVEMHSSPESWVQGPVDVSAEAQLLSTAWLSPVCQ</sequence>
<organism evidence="2 3">
    <name type="scientific">Saguinus oedipus</name>
    <name type="common">Cotton-top tamarin</name>
    <name type="synonym">Oedipomidas oedipus</name>
    <dbReference type="NCBI Taxonomy" id="9490"/>
    <lineage>
        <taxon>Eukaryota</taxon>
        <taxon>Metazoa</taxon>
        <taxon>Chordata</taxon>
        <taxon>Craniata</taxon>
        <taxon>Vertebrata</taxon>
        <taxon>Euteleostomi</taxon>
        <taxon>Mammalia</taxon>
        <taxon>Eutheria</taxon>
        <taxon>Euarchontoglires</taxon>
        <taxon>Primates</taxon>
        <taxon>Haplorrhini</taxon>
        <taxon>Platyrrhini</taxon>
        <taxon>Cebidae</taxon>
        <taxon>Callitrichinae</taxon>
        <taxon>Saguinus</taxon>
    </lineage>
</organism>
<dbReference type="EMBL" id="JASSZA010000325">
    <property type="protein sequence ID" value="KAK2081344.1"/>
    <property type="molecule type" value="Genomic_DNA"/>
</dbReference>
<protein>
    <submittedName>
        <fullName evidence="2">Uncharacterized protein</fullName>
    </submittedName>
</protein>
<keyword evidence="3" id="KW-1185">Reference proteome</keyword>
<reference evidence="2 3" key="1">
    <citation type="submission" date="2023-05" db="EMBL/GenBank/DDBJ databases">
        <title>B98-5 Cell Line De Novo Hybrid Assembly: An Optical Mapping Approach.</title>
        <authorList>
            <person name="Kananen K."/>
            <person name="Auerbach J.A."/>
            <person name="Kautto E."/>
            <person name="Blachly J.S."/>
        </authorList>
    </citation>
    <scope>NUCLEOTIDE SEQUENCE [LARGE SCALE GENOMIC DNA]</scope>
    <source>
        <strain evidence="2">B95-8</strain>
        <tissue evidence="2">Cell line</tissue>
    </source>
</reference>
<feature type="region of interest" description="Disordered" evidence="1">
    <location>
        <begin position="163"/>
        <end position="187"/>
    </location>
</feature>
<evidence type="ECO:0000256" key="1">
    <source>
        <dbReference type="SAM" id="MobiDB-lite"/>
    </source>
</evidence>
<proteinExistence type="predicted"/>
<evidence type="ECO:0000313" key="2">
    <source>
        <dbReference type="EMBL" id="KAK2081344.1"/>
    </source>
</evidence>
<name>A0ABQ9T9B5_SAGOE</name>
<evidence type="ECO:0000313" key="3">
    <source>
        <dbReference type="Proteomes" id="UP001266305"/>
    </source>
</evidence>
<accession>A0ABQ9T9B5</accession>